<comment type="caution">
    <text evidence="1">The sequence shown here is derived from an EMBL/GenBank/DDBJ whole genome shotgun (WGS) entry which is preliminary data.</text>
</comment>
<evidence type="ECO:0000313" key="1">
    <source>
        <dbReference type="EMBL" id="EJW91809.1"/>
    </source>
</evidence>
<dbReference type="SUPFAM" id="SSF50939">
    <property type="entry name" value="Sialidases"/>
    <property type="match status" value="1"/>
</dbReference>
<dbReference type="GO" id="GO:0016020">
    <property type="term" value="C:membrane"/>
    <property type="evidence" value="ECO:0007669"/>
    <property type="project" value="TreeGrafter"/>
</dbReference>
<dbReference type="InterPro" id="IPR026856">
    <property type="entry name" value="Sialidase_fam"/>
</dbReference>
<dbReference type="Gene3D" id="2.120.10.10">
    <property type="match status" value="1"/>
</dbReference>
<proteinExistence type="predicted"/>
<dbReference type="EMBL" id="AMCI01007938">
    <property type="protein sequence ID" value="EJW91809.1"/>
    <property type="molecule type" value="Genomic_DNA"/>
</dbReference>
<reference evidence="1" key="1">
    <citation type="journal article" date="2012" name="PLoS ONE">
        <title>Gene sets for utilization of primary and secondary nutrition supplies in the distal gut of endangered iberian lynx.</title>
        <authorList>
            <person name="Alcaide M."/>
            <person name="Messina E."/>
            <person name="Richter M."/>
            <person name="Bargiela R."/>
            <person name="Peplies J."/>
            <person name="Huws S.A."/>
            <person name="Newbold C.J."/>
            <person name="Golyshin P.N."/>
            <person name="Simon M.A."/>
            <person name="Lopez G."/>
            <person name="Yakimov M.M."/>
            <person name="Ferrer M."/>
        </authorList>
    </citation>
    <scope>NUCLEOTIDE SEQUENCE</scope>
</reference>
<sequence length="998" mass="108686">MNKLSTRLSTLAVAMSCAMSGWADDPFKVTTIENGQFAANTTWYTLTIGGNMRISNNGNSEYIRLGGALTGADGDLWCVVKDGEGAYKFYNKEGGTTKSLIAPTEMKGTTGGGSYAIVGSLEGKTGYTDSWQVTPSTVANLTHGFFINEKGITKNKLNNRDGKLAFWTGGADAGSTIVFSAINTSFTVNMSTGTFTKSNPAKTYASEWKSTATNPQLTVSTEQNDFGKTADNGNLVIYSGGDGNNNVTLSAGVGYKVTGYSITFKNKTAGTASPEKFTIAGKEYTAKDEAQTVTVKDLDEVSATFSTKGSNKGAEITNLTVQVVRSFAQAEPQQDLFIYDSSVPHPYRIPAIACAANGDLIAICDNRPCGNDIGYGEVDVKCRISQDNGKTWGKEFFLANGMGDNNGGEVWKTGFGDAAVVADAERNEVLVMMVCGKTICHNGNYIPDDPASNPNRIARVRGTYDEATKQWKWTDPEEVTESIYRLFVDENNKATVQSLFIGSGRICQSRVIKVKDYYRLYCSTWTKNGGNRVIYSDDFGATWHVLGMVADRPAPNGDEPKCEELPDGTVILSSRMRGGRYFNYYTYTDVAKGTGTWGTVAASVADNKGTIAVDNSTNGEIMILPVVRNSDKTEMYLALQSVPLGPGRSNVGVYYKELASLEDLKAPATFAANWDGKHQVSYIGSCYSTMAWQKNDTLAFFYEEETYGRGYTSVYKQYTIDYLTKGAYSYKKDVNRDAYVTKIFAERVQDVKQMEGGEAVGMMDASKMDQISEELDGLVEAYKKDLSAQGYANVISQMDKVLGQAVITIDPAKLYTIQNKGRQGKTFLSLGTTLDNQHKKYATYTAVEEATSADQKFSFVPTGEGTYKVYNQGAQTYMSPTQPTYKHVYQVSTADSAGVYTVTSTREGWSVLSNPGNSQFPAIHLSGENMLVEWSASESASQWKIVPVDGEVTAIDAVVSPAPVVKELKYYDLQGRQLQGAPKQGIYITSDKKKHIAR</sequence>
<dbReference type="PANTHER" id="PTHR10628:SF30">
    <property type="entry name" value="EXO-ALPHA-SIALIDASE"/>
    <property type="match status" value="1"/>
</dbReference>
<dbReference type="GO" id="GO:0005737">
    <property type="term" value="C:cytoplasm"/>
    <property type="evidence" value="ECO:0007669"/>
    <property type="project" value="TreeGrafter"/>
</dbReference>
<dbReference type="GO" id="GO:0009313">
    <property type="term" value="P:oligosaccharide catabolic process"/>
    <property type="evidence" value="ECO:0007669"/>
    <property type="project" value="TreeGrafter"/>
</dbReference>
<dbReference type="GO" id="GO:0004308">
    <property type="term" value="F:exo-alpha-sialidase activity"/>
    <property type="evidence" value="ECO:0007669"/>
    <property type="project" value="InterPro"/>
</dbReference>
<dbReference type="AlphaFoldDB" id="J9FWS2"/>
<dbReference type="GO" id="GO:0006689">
    <property type="term" value="P:ganglioside catabolic process"/>
    <property type="evidence" value="ECO:0007669"/>
    <property type="project" value="TreeGrafter"/>
</dbReference>
<organism evidence="1">
    <name type="scientific">gut metagenome</name>
    <dbReference type="NCBI Taxonomy" id="749906"/>
    <lineage>
        <taxon>unclassified sequences</taxon>
        <taxon>metagenomes</taxon>
        <taxon>organismal metagenomes</taxon>
    </lineage>
</organism>
<gene>
    <name evidence="1" type="ORF">EVA_20093</name>
</gene>
<dbReference type="InterPro" id="IPR036278">
    <property type="entry name" value="Sialidase_sf"/>
</dbReference>
<dbReference type="CDD" id="cd15482">
    <property type="entry name" value="Sialidase_non-viral"/>
    <property type="match status" value="1"/>
</dbReference>
<dbReference type="PANTHER" id="PTHR10628">
    <property type="entry name" value="SIALIDASE"/>
    <property type="match status" value="1"/>
</dbReference>
<name>J9FWS2_9ZZZZ</name>
<protein>
    <submittedName>
        <fullName evidence="1">BNR/Asp-box repeat protein</fullName>
    </submittedName>
</protein>
<accession>J9FWS2</accession>